<gene>
    <name evidence="1" type="ORF">FB560_1150</name>
</gene>
<name>A0A543BL69_9MICO</name>
<keyword evidence="2" id="KW-1185">Reference proteome</keyword>
<proteinExistence type="predicted"/>
<comment type="caution">
    <text evidence="1">The sequence shown here is derived from an EMBL/GenBank/DDBJ whole genome shotgun (WGS) entry which is preliminary data.</text>
</comment>
<protein>
    <submittedName>
        <fullName evidence="1">Uncharacterized protein</fullName>
    </submittedName>
</protein>
<dbReference type="AlphaFoldDB" id="A0A543BL69"/>
<dbReference type="Proteomes" id="UP000317209">
    <property type="component" value="Unassembled WGS sequence"/>
</dbReference>
<accession>A0A543BL69</accession>
<dbReference type="EMBL" id="VFOX01000001">
    <property type="protein sequence ID" value="TQL85533.1"/>
    <property type="molecule type" value="Genomic_DNA"/>
</dbReference>
<sequence length="284" mass="31048">MRSVAAYSIHGRDASGVIDYPEFVNVVADLASARESRKVVLGQVVAVTQTSRISEDVTALRFISGSEDQVPVFYNERTGSEESVERDEGVFAVAVWAIFNTTSRLVAIERKRPGVSTAIIERYLQALGRDAGYDRLTIDLNQVTSEEFDRAVQELETVKKVTVAVNQPNLDWSDDSNEIHKYAEESSAASARVELVAPRGEGLSKKKGIVQDILGLARKKISSLKNVVVVGQAPGEAGNKTINLERYARKTQVEVERGATAFEELDAIRESSLEMIAEDEGATA</sequence>
<dbReference type="Pfam" id="PF15931">
    <property type="entry name" value="DUF4747"/>
    <property type="match status" value="1"/>
</dbReference>
<dbReference type="InterPro" id="IPR031832">
    <property type="entry name" value="DUF4747"/>
</dbReference>
<organism evidence="1 2">
    <name type="scientific">Microbacterium saperdae</name>
    <dbReference type="NCBI Taxonomy" id="69368"/>
    <lineage>
        <taxon>Bacteria</taxon>
        <taxon>Bacillati</taxon>
        <taxon>Actinomycetota</taxon>
        <taxon>Actinomycetes</taxon>
        <taxon>Micrococcales</taxon>
        <taxon>Microbacteriaceae</taxon>
        <taxon>Microbacterium</taxon>
    </lineage>
</organism>
<reference evidence="1 2" key="1">
    <citation type="submission" date="2019-06" db="EMBL/GenBank/DDBJ databases">
        <title>Sequencing the genomes of 1000 actinobacteria strains.</title>
        <authorList>
            <person name="Klenk H.-P."/>
        </authorList>
    </citation>
    <scope>NUCLEOTIDE SEQUENCE [LARGE SCALE GENOMIC DNA]</scope>
    <source>
        <strain evidence="1 2">DSM 20169</strain>
    </source>
</reference>
<evidence type="ECO:0000313" key="2">
    <source>
        <dbReference type="Proteomes" id="UP000317209"/>
    </source>
</evidence>
<evidence type="ECO:0000313" key="1">
    <source>
        <dbReference type="EMBL" id="TQL85533.1"/>
    </source>
</evidence>